<feature type="domain" description="SWIM-type" evidence="3">
    <location>
        <begin position="110"/>
        <end position="144"/>
    </location>
</feature>
<dbReference type="EMBL" id="JACSPP010000019">
    <property type="protein sequence ID" value="MBD8040376.1"/>
    <property type="molecule type" value="Genomic_DNA"/>
</dbReference>
<dbReference type="GO" id="GO:0004386">
    <property type="term" value="F:helicase activity"/>
    <property type="evidence" value="ECO:0007669"/>
    <property type="project" value="UniProtKB-KW"/>
</dbReference>
<dbReference type="CDD" id="cd18793">
    <property type="entry name" value="SF2_C_SNF"/>
    <property type="match status" value="1"/>
</dbReference>
<keyword evidence="2" id="KW-0479">Metal-binding</keyword>
<keyword evidence="6" id="KW-0067">ATP-binding</keyword>
<dbReference type="SMART" id="SM00487">
    <property type="entry name" value="DEXDc"/>
    <property type="match status" value="1"/>
</dbReference>
<evidence type="ECO:0000256" key="1">
    <source>
        <dbReference type="ARBA" id="ARBA00022801"/>
    </source>
</evidence>
<dbReference type="InterPro" id="IPR049730">
    <property type="entry name" value="SNF2/RAD54-like_C"/>
</dbReference>
<dbReference type="Gene3D" id="3.40.50.300">
    <property type="entry name" value="P-loop containing nucleotide triphosphate hydrolases"/>
    <property type="match status" value="1"/>
</dbReference>
<name>A0ABR8Y8E4_9BACT</name>
<evidence type="ECO:0000313" key="7">
    <source>
        <dbReference type="Proteomes" id="UP000620874"/>
    </source>
</evidence>
<dbReference type="InterPro" id="IPR038718">
    <property type="entry name" value="SNF2-like_sf"/>
</dbReference>
<dbReference type="RefSeq" id="WP_191763810.1">
    <property type="nucleotide sequence ID" value="NZ_JACSPP010000019.1"/>
</dbReference>
<keyword evidence="2" id="KW-0862">Zinc</keyword>
<keyword evidence="1" id="KW-0378">Hydrolase</keyword>
<dbReference type="InterPro" id="IPR014001">
    <property type="entry name" value="Helicase_ATP-bd"/>
</dbReference>
<dbReference type="InterPro" id="IPR000330">
    <property type="entry name" value="SNF2_N"/>
</dbReference>
<proteinExistence type="predicted"/>
<evidence type="ECO:0000313" key="6">
    <source>
        <dbReference type="EMBL" id="MBD8040376.1"/>
    </source>
</evidence>
<dbReference type="InterPro" id="IPR022138">
    <property type="entry name" value="DUF3670"/>
</dbReference>
<dbReference type="SMART" id="SM00490">
    <property type="entry name" value="HELICc"/>
    <property type="match status" value="1"/>
</dbReference>
<dbReference type="SUPFAM" id="SSF52540">
    <property type="entry name" value="P-loop containing nucleoside triphosphate hydrolases"/>
    <property type="match status" value="2"/>
</dbReference>
<dbReference type="InterPro" id="IPR007527">
    <property type="entry name" value="Znf_SWIM"/>
</dbReference>
<dbReference type="PANTHER" id="PTHR10799">
    <property type="entry name" value="SNF2/RAD54 HELICASE FAMILY"/>
    <property type="match status" value="1"/>
</dbReference>
<evidence type="ECO:0000256" key="2">
    <source>
        <dbReference type="PROSITE-ProRule" id="PRU00325"/>
    </source>
</evidence>
<comment type="caution">
    <text evidence="6">The sequence shown here is derived from an EMBL/GenBank/DDBJ whole genome shotgun (WGS) entry which is preliminary data.</text>
</comment>
<reference evidence="6 7" key="1">
    <citation type="submission" date="2020-08" db="EMBL/GenBank/DDBJ databases">
        <title>A Genomic Blueprint of the Chicken Gut Microbiome.</title>
        <authorList>
            <person name="Gilroy R."/>
            <person name="Ravi A."/>
            <person name="Getino M."/>
            <person name="Pursley I."/>
            <person name="Horton D.L."/>
            <person name="Alikhan N.-F."/>
            <person name="Baker D."/>
            <person name="Gharbi K."/>
            <person name="Hall N."/>
            <person name="Watson M."/>
            <person name="Adriaenssens E.M."/>
            <person name="Foster-Nyarko E."/>
            <person name="Jarju S."/>
            <person name="Secka A."/>
            <person name="Antonio M."/>
            <person name="Oren A."/>
            <person name="Chaudhuri R."/>
            <person name="La Ragione R.M."/>
            <person name="Hildebrand F."/>
            <person name="Pallen M.J."/>
        </authorList>
    </citation>
    <scope>NUCLEOTIDE SEQUENCE [LARGE SCALE GENOMIC DNA]</scope>
    <source>
        <strain evidence="6 7">Sa1CVN1</strain>
    </source>
</reference>
<gene>
    <name evidence="6" type="ORF">H9625_07960</name>
</gene>
<keyword evidence="6" id="KW-0547">Nucleotide-binding</keyword>
<keyword evidence="2" id="KW-0863">Zinc-finger</keyword>
<dbReference type="InterPro" id="IPR001650">
    <property type="entry name" value="Helicase_C-like"/>
</dbReference>
<keyword evidence="7" id="KW-1185">Reference proteome</keyword>
<evidence type="ECO:0000259" key="3">
    <source>
        <dbReference type="PROSITE" id="PS50966"/>
    </source>
</evidence>
<dbReference type="PROSITE" id="PS51194">
    <property type="entry name" value="HELICASE_CTER"/>
    <property type="match status" value="1"/>
</dbReference>
<dbReference type="Pfam" id="PF00176">
    <property type="entry name" value="SNF2-rel_dom"/>
    <property type="match status" value="1"/>
</dbReference>
<feature type="domain" description="Helicase C-terminal" evidence="5">
    <location>
        <begin position="1004"/>
        <end position="1159"/>
    </location>
</feature>
<feature type="domain" description="Helicase ATP-binding" evidence="4">
    <location>
        <begin position="713"/>
        <end position="871"/>
    </location>
</feature>
<dbReference type="PROSITE" id="PS50966">
    <property type="entry name" value="ZF_SWIM"/>
    <property type="match status" value="1"/>
</dbReference>
<dbReference type="Gene3D" id="3.40.50.10810">
    <property type="entry name" value="Tandem AAA-ATPase domain"/>
    <property type="match status" value="1"/>
</dbReference>
<sequence>MAQQFGNTWWGNEWLRSLTHIDYENRIPRGARYARNGSVREIQLQDNVISAKVQGSRPRPYRVKIIVPKFSAGQVDKLMNRLIARPGIISGLLNRELDPEVLDIARSCGLKIFPERWDDLEMDCSCPDWAVPCKHLAAVVYMFSREIDNNPFIVFQMHGFDLLKELKKRGIEVDNVRQEVEVPALKDLVTTLPAKDAGTEVPAFRRIDFSKLADRSDALLMLLPDKPPFATQGNFKEGYVAELRRVRKNVQRFFTGKLGREEMFSVASSKLPESIGVDDTISLCFDYRYDWTIEGKVAYNERTLPHALLHINPDFLPDYHPTVIVLYQTLFCALHLLDKGAVAPQLLRLSDKKYLVRWMPAYIDAQAKELVEALEGLVPASLVKVKSTARSAAKPVEHPAEWLVSYFLGTLVKYLSGSCDRMPLLPFFFKGEHMPFDGVGEKETPGGIRSWTASYTLTASDYRPVFSVKESRRGGFDLHIGVEDKRKPEPQTVSLCEVLDSPEYDRERLRILRSFTLISGLVKEVGSYINAGAKKPVHYTAASFVPFLLQVIPAVRMLDIKVFMPKSLGQLIRPKASLSIKRKAGSDKGFLSLADLFAFDWEVALGKELVPLEEFMKLMEKADGLIKFKQRYIYADAETLQKLQAAMAQGEKLTPAQILQAALTGEYESAPVHLTDEVRQLMDELTRQEHIPLPTGLNATLRPYQERGFSWMYRNSRIGFGSILADDMGLGKTLQAITLMLKLKEEGALEQGRILVVVPTGLLTNWQAEISRFAPSLTFFVYHGTGRSLKQFDADILLTTYGVLRSDNAKLKKLPWTLMFIDEAQNIKNQDTAQSKAVRGIPATTHIALSGTPVENRLTEFWSIMEYANKGYLDTPKAFREKFVNPIQLYNDGDCAARFRKLTAPFMMRRMKTDKSIISDLPDKIELDDYAALTSEQAALYHRTLEAAMAEIEGLDTTDHESLFKRQGLILQMILALKQICNHPAQFLKNGDARMELSGKAEMLLDRLEGIVANGEKVLVFTQFREMGDLLVRFIEERLGQRPLFYHGGCSVKQRQEMVERFQNLRSDKIFILSLKAAGTGLNLTAASHVIHYDLWWNPAVEAQATDRAYRIGQQRNVMVHRFITKDTFEERINDMIQQKKHLADMTVASGESWIGKLSNKELRDIFG</sequence>
<dbReference type="Pfam" id="PF12419">
    <property type="entry name" value="DUF3670"/>
    <property type="match status" value="1"/>
</dbReference>
<dbReference type="PROSITE" id="PS51192">
    <property type="entry name" value="HELICASE_ATP_BIND_1"/>
    <property type="match status" value="1"/>
</dbReference>
<dbReference type="Pfam" id="PF04434">
    <property type="entry name" value="SWIM"/>
    <property type="match status" value="1"/>
</dbReference>
<protein>
    <submittedName>
        <fullName evidence="6">DEAD/DEAH box helicase</fullName>
    </submittedName>
</protein>
<accession>A0ABR8Y8E4</accession>
<evidence type="ECO:0000259" key="4">
    <source>
        <dbReference type="PROSITE" id="PS51192"/>
    </source>
</evidence>
<evidence type="ECO:0000259" key="5">
    <source>
        <dbReference type="PROSITE" id="PS51194"/>
    </source>
</evidence>
<keyword evidence="6" id="KW-0347">Helicase</keyword>
<dbReference type="Pfam" id="PF00271">
    <property type="entry name" value="Helicase_C"/>
    <property type="match status" value="1"/>
</dbReference>
<dbReference type="InterPro" id="IPR027417">
    <property type="entry name" value="P-loop_NTPase"/>
</dbReference>
<dbReference type="Proteomes" id="UP000620874">
    <property type="component" value="Unassembled WGS sequence"/>
</dbReference>
<organism evidence="6 7">
    <name type="scientific">Phocaeicola intestinalis</name>
    <dbReference type="NCBI Taxonomy" id="2762212"/>
    <lineage>
        <taxon>Bacteria</taxon>
        <taxon>Pseudomonadati</taxon>
        <taxon>Bacteroidota</taxon>
        <taxon>Bacteroidia</taxon>
        <taxon>Bacteroidales</taxon>
        <taxon>Bacteroidaceae</taxon>
        <taxon>Phocaeicola</taxon>
    </lineage>
</organism>